<feature type="compositionally biased region" description="Polar residues" evidence="5">
    <location>
        <begin position="299"/>
        <end position="308"/>
    </location>
</feature>
<evidence type="ECO:0000256" key="3">
    <source>
        <dbReference type="ARBA" id="ARBA00022989"/>
    </source>
</evidence>
<reference evidence="7" key="1">
    <citation type="journal article" date="2020" name="Stud. Mycol.">
        <title>101 Dothideomycetes genomes: a test case for predicting lifestyles and emergence of pathogens.</title>
        <authorList>
            <person name="Haridas S."/>
            <person name="Albert R."/>
            <person name="Binder M."/>
            <person name="Bloem J."/>
            <person name="Labutti K."/>
            <person name="Salamov A."/>
            <person name="Andreopoulos B."/>
            <person name="Baker S."/>
            <person name="Barry K."/>
            <person name="Bills G."/>
            <person name="Bluhm B."/>
            <person name="Cannon C."/>
            <person name="Castanera R."/>
            <person name="Culley D."/>
            <person name="Daum C."/>
            <person name="Ezra D."/>
            <person name="Gonzalez J."/>
            <person name="Henrissat B."/>
            <person name="Kuo A."/>
            <person name="Liang C."/>
            <person name="Lipzen A."/>
            <person name="Lutzoni F."/>
            <person name="Magnuson J."/>
            <person name="Mondo S."/>
            <person name="Nolan M."/>
            <person name="Ohm R."/>
            <person name="Pangilinan J."/>
            <person name="Park H.-J."/>
            <person name="Ramirez L."/>
            <person name="Alfaro M."/>
            <person name="Sun H."/>
            <person name="Tritt A."/>
            <person name="Yoshinaga Y."/>
            <person name="Zwiers L.-H."/>
            <person name="Turgeon B."/>
            <person name="Goodwin S."/>
            <person name="Spatafora J."/>
            <person name="Crous P."/>
            <person name="Grigoriev I."/>
        </authorList>
    </citation>
    <scope>NUCLEOTIDE SEQUENCE</scope>
    <source>
        <strain evidence="7">ATCC 16933</strain>
    </source>
</reference>
<dbReference type="GO" id="GO:0007096">
    <property type="term" value="P:regulation of exit from mitosis"/>
    <property type="evidence" value="ECO:0007669"/>
    <property type="project" value="TreeGrafter"/>
</dbReference>
<keyword evidence="2 6" id="KW-0812">Transmembrane</keyword>
<proteinExistence type="predicted"/>
<comment type="subcellular location">
    <subcellularLocation>
        <location evidence="1">Endomembrane system</location>
        <topology evidence="1">Multi-pass membrane protein</topology>
    </subcellularLocation>
</comment>
<dbReference type="GO" id="GO:0043007">
    <property type="term" value="P:maintenance of rDNA"/>
    <property type="evidence" value="ECO:0007669"/>
    <property type="project" value="TreeGrafter"/>
</dbReference>
<feature type="compositionally biased region" description="Polar residues" evidence="5">
    <location>
        <begin position="365"/>
        <end position="379"/>
    </location>
</feature>
<feature type="compositionally biased region" description="Basic and acidic residues" evidence="5">
    <location>
        <begin position="434"/>
        <end position="458"/>
    </location>
</feature>
<dbReference type="GO" id="GO:0012505">
    <property type="term" value="C:endomembrane system"/>
    <property type="evidence" value="ECO:0007669"/>
    <property type="project" value="UniProtKB-SubCell"/>
</dbReference>
<dbReference type="OrthoDB" id="3363151at2759"/>
<dbReference type="PANTHER" id="PTHR28293">
    <property type="entry name" value="NUCLEAR RIM PROTEIN 1"/>
    <property type="match status" value="1"/>
</dbReference>
<feature type="region of interest" description="Disordered" evidence="5">
    <location>
        <begin position="290"/>
        <end position="313"/>
    </location>
</feature>
<evidence type="ECO:0000256" key="6">
    <source>
        <dbReference type="SAM" id="Phobius"/>
    </source>
</evidence>
<evidence type="ECO:0000313" key="7">
    <source>
        <dbReference type="EMBL" id="KAF2455206.1"/>
    </source>
</evidence>
<dbReference type="PANTHER" id="PTHR28293:SF1">
    <property type="entry name" value="NUCLEAR RIM PROTEIN 1"/>
    <property type="match status" value="1"/>
</dbReference>
<feature type="transmembrane region" description="Helical" evidence="6">
    <location>
        <begin position="81"/>
        <end position="106"/>
    </location>
</feature>
<evidence type="ECO:0000256" key="2">
    <source>
        <dbReference type="ARBA" id="ARBA00022692"/>
    </source>
</evidence>
<evidence type="ECO:0000256" key="5">
    <source>
        <dbReference type="SAM" id="MobiDB-lite"/>
    </source>
</evidence>
<gene>
    <name evidence="7" type="ORF">BDY21DRAFT_290162</name>
</gene>
<sequence length="497" mass="54989">MPRLVRRAPLRDRILAYLDPVEFFLWLSEELNSNGWDEQLKNYSVPLAIVLHLVFLVSHAYGADSFRSGDNYVFEDERPSFGFGFGLIFLFISNSLAFLSLLNAIYTFTRKRHYRLFEAPLDLPPSTPSARRVRVDSSPLASSPLRYLASVLNSVGASDMAGRNPYRSDHTRTRFQQQQRGDVWEIAVWDPTPMCLRMFCLFSPGHIILYYLLLPARPRTPATTADVICALLLSALLALQLSWLASSFAQQAKDTALVHKEVLNEYDTKFVHPSLRPLVRDVGVQCGLEDATSRHSRSGNRQYSTPPNKSREVDTYTPTVILSRGFRPNPNPAYAAQYDPDNAGRDAMPHRRTSFGPTAGVPAASSYQQPGGQFRTPQGQLHLRQPPSRPPVGTSGMGDGGSLGVFSHASSPLKKAASAQGLRDRGGYGYEQGHSYKYDGVEERRGHQGGGKRREGSPLKRMSTPSGAMSGAGAEYERGNPRSGYLRQGHGAGDGRR</sequence>
<evidence type="ECO:0000256" key="4">
    <source>
        <dbReference type="ARBA" id="ARBA00023136"/>
    </source>
</evidence>
<feature type="transmembrane region" description="Helical" evidence="6">
    <location>
        <begin position="43"/>
        <end position="61"/>
    </location>
</feature>
<keyword evidence="3 6" id="KW-1133">Transmembrane helix</keyword>
<dbReference type="Proteomes" id="UP000799766">
    <property type="component" value="Unassembled WGS sequence"/>
</dbReference>
<evidence type="ECO:0008006" key="9">
    <source>
        <dbReference type="Google" id="ProtNLM"/>
    </source>
</evidence>
<dbReference type="Pfam" id="PF10332">
    <property type="entry name" value="DUF2418"/>
    <property type="match status" value="1"/>
</dbReference>
<accession>A0A6A6NTZ1</accession>
<dbReference type="EMBL" id="MU001688">
    <property type="protein sequence ID" value="KAF2455206.1"/>
    <property type="molecule type" value="Genomic_DNA"/>
</dbReference>
<feature type="transmembrane region" description="Helical" evidence="6">
    <location>
        <begin position="225"/>
        <end position="245"/>
    </location>
</feature>
<dbReference type="InterPro" id="IPR018819">
    <property type="entry name" value="Nur1/Mug154"/>
</dbReference>
<evidence type="ECO:0000313" key="8">
    <source>
        <dbReference type="Proteomes" id="UP000799766"/>
    </source>
</evidence>
<feature type="region of interest" description="Disordered" evidence="5">
    <location>
        <begin position="340"/>
        <end position="497"/>
    </location>
</feature>
<name>A0A6A6NTZ1_9PEZI</name>
<dbReference type="AlphaFoldDB" id="A0A6A6NTZ1"/>
<organism evidence="7 8">
    <name type="scientific">Lineolata rhizophorae</name>
    <dbReference type="NCBI Taxonomy" id="578093"/>
    <lineage>
        <taxon>Eukaryota</taxon>
        <taxon>Fungi</taxon>
        <taxon>Dikarya</taxon>
        <taxon>Ascomycota</taxon>
        <taxon>Pezizomycotina</taxon>
        <taxon>Dothideomycetes</taxon>
        <taxon>Dothideomycetes incertae sedis</taxon>
        <taxon>Lineolatales</taxon>
        <taxon>Lineolataceae</taxon>
        <taxon>Lineolata</taxon>
    </lineage>
</organism>
<keyword evidence="8" id="KW-1185">Reference proteome</keyword>
<protein>
    <recommendedName>
        <fullName evidence="9">Nuclear rim protein 1</fullName>
    </recommendedName>
</protein>
<evidence type="ECO:0000256" key="1">
    <source>
        <dbReference type="ARBA" id="ARBA00004127"/>
    </source>
</evidence>
<keyword evidence="4 6" id="KW-0472">Membrane</keyword>